<name>A0A7U7G8Z6_9GAMM</name>
<dbReference type="RefSeq" id="WP_230314310.1">
    <property type="nucleotide sequence ID" value="NZ_CBTK010000035.1"/>
</dbReference>
<reference evidence="1 2" key="1">
    <citation type="journal article" date="2014" name="ISME J.">
        <title>Candidatus Competibacter-lineage genomes retrieved from metagenomes reveal functional metabolic diversity.</title>
        <authorList>
            <person name="McIlroy S.J."/>
            <person name="Albertsen M."/>
            <person name="Andresen E.K."/>
            <person name="Saunders A.M."/>
            <person name="Kristiansen R."/>
            <person name="Stokholm-Bjerregaard M."/>
            <person name="Nielsen K.L."/>
            <person name="Nielsen P.H."/>
        </authorList>
    </citation>
    <scope>NUCLEOTIDE SEQUENCE [LARGE SCALE GENOMIC DNA]</scope>
    <source>
        <strain evidence="1 2">Run_B_J11</strain>
    </source>
</reference>
<protein>
    <submittedName>
        <fullName evidence="1">Glutaredoxin 2 (Modular protein)</fullName>
    </submittedName>
</protein>
<sequence length="90" mass="9865">MKEQESTPNLMLYTTLGCHLCAQAEALILAAVGATVQQVEISDDAELLECYGIRIPVLRRGDTGEELDWPFDAAALRRLLRSGKHGVDPI</sequence>
<comment type="caution">
    <text evidence="1">The sequence shown here is derived from an EMBL/GenBank/DDBJ whole genome shotgun (WGS) entry which is preliminary data.</text>
</comment>
<dbReference type="PROSITE" id="PS51257">
    <property type="entry name" value="PROKAR_LIPOPROTEIN"/>
    <property type="match status" value="1"/>
</dbReference>
<dbReference type="EMBL" id="CBTK010000035">
    <property type="protein sequence ID" value="CDH43681.1"/>
    <property type="molecule type" value="Genomic_DNA"/>
</dbReference>
<keyword evidence="2" id="KW-1185">Reference proteome</keyword>
<dbReference type="SUPFAM" id="SSF52833">
    <property type="entry name" value="Thioredoxin-like"/>
    <property type="match status" value="1"/>
</dbReference>
<organism evidence="1 2">
    <name type="scientific">Candidatus Contendobacter odensis Run_B_J11</name>
    <dbReference type="NCBI Taxonomy" id="1400861"/>
    <lineage>
        <taxon>Bacteria</taxon>
        <taxon>Pseudomonadati</taxon>
        <taxon>Pseudomonadota</taxon>
        <taxon>Gammaproteobacteria</taxon>
        <taxon>Candidatus Competibacteraceae</taxon>
        <taxon>Candidatus Contendibacter</taxon>
    </lineage>
</organism>
<dbReference type="Pfam" id="PF05768">
    <property type="entry name" value="Glrx-like"/>
    <property type="match status" value="1"/>
</dbReference>
<evidence type="ECO:0000313" key="1">
    <source>
        <dbReference type="EMBL" id="CDH43681.1"/>
    </source>
</evidence>
<dbReference type="Proteomes" id="UP000019184">
    <property type="component" value="Unassembled WGS sequence"/>
</dbReference>
<proteinExistence type="predicted"/>
<dbReference type="AlphaFoldDB" id="A0A7U7G8Z6"/>
<evidence type="ECO:0000313" key="2">
    <source>
        <dbReference type="Proteomes" id="UP000019184"/>
    </source>
</evidence>
<dbReference type="InterPro" id="IPR008554">
    <property type="entry name" value="Glutaredoxin-like"/>
</dbReference>
<dbReference type="InterPro" id="IPR036249">
    <property type="entry name" value="Thioredoxin-like_sf"/>
</dbReference>
<dbReference type="Gene3D" id="3.40.30.10">
    <property type="entry name" value="Glutaredoxin"/>
    <property type="match status" value="1"/>
</dbReference>
<accession>A0A7U7G8Z6</accession>
<gene>
    <name evidence="1" type="ORF">BN874_130006</name>
</gene>